<accession>C8WAK3</accession>
<dbReference type="InterPro" id="IPR036034">
    <property type="entry name" value="PDZ_sf"/>
</dbReference>
<keyword evidence="14" id="KW-1185">Reference proteome</keyword>
<dbReference type="RefSeq" id="WP_012808798.1">
    <property type="nucleotide sequence ID" value="NC_013203.1"/>
</dbReference>
<evidence type="ECO:0000256" key="5">
    <source>
        <dbReference type="ARBA" id="ARBA00022692"/>
    </source>
</evidence>
<keyword evidence="10 11" id="KW-0472">Membrane</keyword>
<evidence type="ECO:0000256" key="3">
    <source>
        <dbReference type="ARBA" id="ARBA00007931"/>
    </source>
</evidence>
<comment type="similarity">
    <text evidence="3">Belongs to the peptidase M50B family.</text>
</comment>
<dbReference type="InterPro" id="IPR008915">
    <property type="entry name" value="Peptidase_M50"/>
</dbReference>
<dbReference type="EMBL" id="CP001721">
    <property type="protein sequence ID" value="ACV51141.1"/>
    <property type="molecule type" value="Genomic_DNA"/>
</dbReference>
<keyword evidence="8 11" id="KW-1133">Transmembrane helix</keyword>
<comment type="cofactor">
    <cofactor evidence="1">
        <name>Zn(2+)</name>
        <dbReference type="ChEBI" id="CHEBI:29105"/>
    </cofactor>
</comment>
<dbReference type="InterPro" id="IPR004387">
    <property type="entry name" value="Pept_M50_Zn"/>
</dbReference>
<keyword evidence="6" id="KW-0378">Hydrolase</keyword>
<keyword evidence="7" id="KW-0862">Zinc</keyword>
<dbReference type="eggNOG" id="COG0750">
    <property type="taxonomic scope" value="Bacteria"/>
</dbReference>
<keyword evidence="9" id="KW-0482">Metalloprotease</keyword>
<dbReference type="GO" id="GO:0006508">
    <property type="term" value="P:proteolysis"/>
    <property type="evidence" value="ECO:0007669"/>
    <property type="project" value="UniProtKB-KW"/>
</dbReference>
<organism evidence="13 14">
    <name type="scientific">Lancefieldella parvula (strain ATCC 33793 / DSM 20469 / CCUG 32760 / JCM 10300 / KCTC 3663 / VPI 0546 / 1246)</name>
    <name type="common">Atopobium parvulum</name>
    <dbReference type="NCBI Taxonomy" id="521095"/>
    <lineage>
        <taxon>Bacteria</taxon>
        <taxon>Bacillati</taxon>
        <taxon>Actinomycetota</taxon>
        <taxon>Coriobacteriia</taxon>
        <taxon>Coriobacteriales</taxon>
        <taxon>Atopobiaceae</taxon>
        <taxon>Lancefieldella</taxon>
    </lineage>
</organism>
<dbReference type="PANTHER" id="PTHR42837">
    <property type="entry name" value="REGULATOR OF SIGMA-E PROTEASE RSEP"/>
    <property type="match status" value="1"/>
</dbReference>
<evidence type="ECO:0000256" key="1">
    <source>
        <dbReference type="ARBA" id="ARBA00001947"/>
    </source>
</evidence>
<feature type="transmembrane region" description="Helical" evidence="11">
    <location>
        <begin position="203"/>
        <end position="228"/>
    </location>
</feature>
<dbReference type="KEGG" id="apv:Apar_0712"/>
<dbReference type="Proteomes" id="UP000000960">
    <property type="component" value="Chromosome"/>
</dbReference>
<dbReference type="OrthoDB" id="9782003at2"/>
<keyword evidence="5 11" id="KW-0812">Transmembrane</keyword>
<feature type="transmembrane region" description="Helical" evidence="11">
    <location>
        <begin position="429"/>
        <end position="446"/>
    </location>
</feature>
<gene>
    <name evidence="13" type="ordered locus">Apar_0712</name>
</gene>
<evidence type="ECO:0000313" key="14">
    <source>
        <dbReference type="Proteomes" id="UP000000960"/>
    </source>
</evidence>
<keyword evidence="4" id="KW-0645">Protease</keyword>
<dbReference type="GO" id="GO:0016020">
    <property type="term" value="C:membrane"/>
    <property type="evidence" value="ECO:0007669"/>
    <property type="project" value="UniProtKB-SubCell"/>
</dbReference>
<dbReference type="Gene3D" id="2.30.42.10">
    <property type="match status" value="1"/>
</dbReference>
<dbReference type="GO" id="GO:0004222">
    <property type="term" value="F:metalloendopeptidase activity"/>
    <property type="evidence" value="ECO:0007669"/>
    <property type="project" value="InterPro"/>
</dbReference>
<name>C8WAK3_LANP1</name>
<feature type="domain" description="PDZ" evidence="12">
    <location>
        <begin position="223"/>
        <end position="296"/>
    </location>
</feature>
<dbReference type="SUPFAM" id="SSF50156">
    <property type="entry name" value="PDZ domain-like"/>
    <property type="match status" value="1"/>
</dbReference>
<evidence type="ECO:0000256" key="9">
    <source>
        <dbReference type="ARBA" id="ARBA00023049"/>
    </source>
</evidence>
<evidence type="ECO:0000313" key="13">
    <source>
        <dbReference type="EMBL" id="ACV51141.1"/>
    </source>
</evidence>
<evidence type="ECO:0000256" key="4">
    <source>
        <dbReference type="ARBA" id="ARBA00022670"/>
    </source>
</evidence>
<protein>
    <submittedName>
        <fullName evidence="13">Peptidase M50</fullName>
    </submittedName>
</protein>
<dbReference type="HOGENOM" id="CLU_025778_1_3_11"/>
<dbReference type="GeneID" id="84806236"/>
<evidence type="ECO:0000256" key="6">
    <source>
        <dbReference type="ARBA" id="ARBA00022801"/>
    </source>
</evidence>
<evidence type="ECO:0000259" key="12">
    <source>
        <dbReference type="SMART" id="SM00228"/>
    </source>
</evidence>
<sequence length="456" mass="49617">MNLLAILSPIFWGLLVLSLLVFVHEAGHYGMARLCGVRVTEFFLGMPFRYKLSHKSKKYGTEVGVTPLLFGGYTRICGMEGELDELLPQALMSVQEAGMLEVGALAAKLNCEDERAFSLLYTLADWGSIELVKESESEELAHTVFQTLARDAELRCEYDRGHNFELEGSTAAGEPRVPQMSTEEFFAQEKAHTYVGVNVPKRLLMILGGPLVNIALAFLLVVGSLMFVGVPTAQNKAQLGSVESNSLAAISGLNPGDTILTFNGVEVHTWEELTVAIKEAMSADGKDIPVTYDRGGIQLETTIKPVLRPDDKIIGVSPVMITYHFSFIDASAAAVSYAAQVGQFALRLLIPTQTMEVLNQSSSVVGISVMASKAAAEGFSTLIMLVAAISMSLGFMNLLPIPPLDGGKILIEVIQIIVRKPLSIKVQNILSYIGLAFFLFVFVVALRNDILHLLFR</sequence>
<evidence type="ECO:0000256" key="11">
    <source>
        <dbReference type="SAM" id="Phobius"/>
    </source>
</evidence>
<dbReference type="CDD" id="cd05709">
    <property type="entry name" value="S2P-M50"/>
    <property type="match status" value="1"/>
</dbReference>
<feature type="transmembrane region" description="Helical" evidence="11">
    <location>
        <begin position="379"/>
        <end position="399"/>
    </location>
</feature>
<dbReference type="AlphaFoldDB" id="C8WAK3"/>
<dbReference type="SMART" id="SM00228">
    <property type="entry name" value="PDZ"/>
    <property type="match status" value="1"/>
</dbReference>
<reference evidence="13 14" key="1">
    <citation type="journal article" date="2009" name="Stand. Genomic Sci.">
        <title>Complete genome sequence of Atopobium parvulum type strain (IPP 1246).</title>
        <authorList>
            <person name="Copeland A."/>
            <person name="Sikorski J."/>
            <person name="Lapidus A."/>
            <person name="Nolan M."/>
            <person name="Del Rio T.G."/>
            <person name="Lucas S."/>
            <person name="Chen F."/>
            <person name="Tice H."/>
            <person name="Pitluck S."/>
            <person name="Cheng J.F."/>
            <person name="Pukall R."/>
            <person name="Chertkov O."/>
            <person name="Brettin T."/>
            <person name="Han C."/>
            <person name="Detter J.C."/>
            <person name="Kuske C."/>
            <person name="Bruce D."/>
            <person name="Goodwin L."/>
            <person name="Ivanova N."/>
            <person name="Mavromatis K."/>
            <person name="Mikhailova N."/>
            <person name="Chen A."/>
            <person name="Palaniappan K."/>
            <person name="Chain P."/>
            <person name="Rohde M."/>
            <person name="Goker M."/>
            <person name="Bristow J."/>
            <person name="Eisen J.A."/>
            <person name="Markowitz V."/>
            <person name="Hugenholtz P."/>
            <person name="Kyrpides N.C."/>
            <person name="Klenk H.P."/>
            <person name="Detter J.C."/>
        </authorList>
    </citation>
    <scope>NUCLEOTIDE SEQUENCE [LARGE SCALE GENOMIC DNA]</scope>
    <source>
        <strain evidence="14">ATCC 33793 / DSM 20469 / CCUG 32760 / JCM 10300 / KCTC 3663 / VPI 0546 / 1246</strain>
    </source>
</reference>
<evidence type="ECO:0000256" key="8">
    <source>
        <dbReference type="ARBA" id="ARBA00022989"/>
    </source>
</evidence>
<dbReference type="STRING" id="521095.Apar_0712"/>
<comment type="subcellular location">
    <subcellularLocation>
        <location evidence="2">Membrane</location>
        <topology evidence="2">Multi-pass membrane protein</topology>
    </subcellularLocation>
</comment>
<evidence type="ECO:0000256" key="2">
    <source>
        <dbReference type="ARBA" id="ARBA00004141"/>
    </source>
</evidence>
<evidence type="ECO:0000256" key="7">
    <source>
        <dbReference type="ARBA" id="ARBA00022833"/>
    </source>
</evidence>
<evidence type="ECO:0000256" key="10">
    <source>
        <dbReference type="ARBA" id="ARBA00023136"/>
    </source>
</evidence>
<dbReference type="InterPro" id="IPR001478">
    <property type="entry name" value="PDZ"/>
</dbReference>
<dbReference type="Pfam" id="PF02163">
    <property type="entry name" value="Peptidase_M50"/>
    <property type="match status" value="1"/>
</dbReference>
<proteinExistence type="inferred from homology"/>
<dbReference type="PANTHER" id="PTHR42837:SF2">
    <property type="entry name" value="MEMBRANE METALLOPROTEASE ARASP2, CHLOROPLASTIC-RELATED"/>
    <property type="match status" value="1"/>
</dbReference>